<keyword evidence="5 7" id="KW-1133">Transmembrane helix</keyword>
<dbReference type="InterPro" id="IPR050366">
    <property type="entry name" value="BP-dependent_transpt_permease"/>
</dbReference>
<evidence type="ECO:0000256" key="3">
    <source>
        <dbReference type="ARBA" id="ARBA00022475"/>
    </source>
</evidence>
<evidence type="ECO:0000256" key="7">
    <source>
        <dbReference type="RuleBase" id="RU363032"/>
    </source>
</evidence>
<dbReference type="EMBL" id="DVOS01000029">
    <property type="protein sequence ID" value="HIV22838.1"/>
    <property type="molecule type" value="Genomic_DNA"/>
</dbReference>
<dbReference type="SUPFAM" id="SSF161098">
    <property type="entry name" value="MetI-like"/>
    <property type="match status" value="1"/>
</dbReference>
<evidence type="ECO:0000256" key="1">
    <source>
        <dbReference type="ARBA" id="ARBA00004651"/>
    </source>
</evidence>
<evidence type="ECO:0000259" key="8">
    <source>
        <dbReference type="PROSITE" id="PS50928"/>
    </source>
</evidence>
<reference evidence="9" key="2">
    <citation type="journal article" date="2021" name="PeerJ">
        <title>Extensive microbial diversity within the chicken gut microbiome revealed by metagenomics and culture.</title>
        <authorList>
            <person name="Gilroy R."/>
            <person name="Ravi A."/>
            <person name="Getino M."/>
            <person name="Pursley I."/>
            <person name="Horton D.L."/>
            <person name="Alikhan N.F."/>
            <person name="Baker D."/>
            <person name="Gharbi K."/>
            <person name="Hall N."/>
            <person name="Watson M."/>
            <person name="Adriaenssens E.M."/>
            <person name="Foster-Nyarko E."/>
            <person name="Jarju S."/>
            <person name="Secka A."/>
            <person name="Antonio M."/>
            <person name="Oren A."/>
            <person name="Chaudhuri R.R."/>
            <person name="La Ragione R."/>
            <person name="Hildebrand F."/>
            <person name="Pallen M.J."/>
        </authorList>
    </citation>
    <scope>NUCLEOTIDE SEQUENCE</scope>
    <source>
        <strain evidence="9">ChiBcec6-7307</strain>
    </source>
</reference>
<dbReference type="PROSITE" id="PS50928">
    <property type="entry name" value="ABC_TM1"/>
    <property type="match status" value="1"/>
</dbReference>
<feature type="domain" description="ABC transmembrane type-1" evidence="8">
    <location>
        <begin position="89"/>
        <end position="278"/>
    </location>
</feature>
<feature type="transmembrane region" description="Helical" evidence="7">
    <location>
        <begin position="128"/>
        <end position="148"/>
    </location>
</feature>
<dbReference type="InterPro" id="IPR035906">
    <property type="entry name" value="MetI-like_sf"/>
</dbReference>
<dbReference type="GO" id="GO:0055085">
    <property type="term" value="P:transmembrane transport"/>
    <property type="evidence" value="ECO:0007669"/>
    <property type="project" value="InterPro"/>
</dbReference>
<gene>
    <name evidence="9" type="ORF">IAC80_02740</name>
</gene>
<dbReference type="Proteomes" id="UP000886889">
    <property type="component" value="Unassembled WGS sequence"/>
</dbReference>
<dbReference type="GO" id="GO:0005886">
    <property type="term" value="C:plasma membrane"/>
    <property type="evidence" value="ECO:0007669"/>
    <property type="project" value="UniProtKB-SubCell"/>
</dbReference>
<dbReference type="InterPro" id="IPR000515">
    <property type="entry name" value="MetI-like"/>
</dbReference>
<comment type="caution">
    <text evidence="9">The sequence shown here is derived from an EMBL/GenBank/DDBJ whole genome shotgun (WGS) entry which is preliminary data.</text>
</comment>
<name>A0A9D1NZL5_9FIRM</name>
<evidence type="ECO:0000313" key="9">
    <source>
        <dbReference type="EMBL" id="HIV22838.1"/>
    </source>
</evidence>
<dbReference type="PANTHER" id="PTHR43386:SF1">
    <property type="entry name" value="D,D-DIPEPTIDE TRANSPORT SYSTEM PERMEASE PROTEIN DDPC-RELATED"/>
    <property type="match status" value="1"/>
</dbReference>
<dbReference type="Pfam" id="PF12911">
    <property type="entry name" value="OppC_N"/>
    <property type="match status" value="1"/>
</dbReference>
<reference evidence="9" key="1">
    <citation type="submission" date="2020-10" db="EMBL/GenBank/DDBJ databases">
        <authorList>
            <person name="Gilroy R."/>
        </authorList>
    </citation>
    <scope>NUCLEOTIDE SEQUENCE</scope>
    <source>
        <strain evidence="9">ChiBcec6-7307</strain>
    </source>
</reference>
<protein>
    <submittedName>
        <fullName evidence="9">ABC transporter permease</fullName>
    </submittedName>
</protein>
<dbReference type="PANTHER" id="PTHR43386">
    <property type="entry name" value="OLIGOPEPTIDE TRANSPORT SYSTEM PERMEASE PROTEIN APPC"/>
    <property type="match status" value="1"/>
</dbReference>
<feature type="transmembrane region" description="Helical" evidence="7">
    <location>
        <begin position="91"/>
        <end position="116"/>
    </location>
</feature>
<evidence type="ECO:0000256" key="4">
    <source>
        <dbReference type="ARBA" id="ARBA00022692"/>
    </source>
</evidence>
<keyword evidence="2 7" id="KW-0813">Transport</keyword>
<dbReference type="Gene3D" id="1.10.3720.10">
    <property type="entry name" value="MetI-like"/>
    <property type="match status" value="1"/>
</dbReference>
<feature type="transmembrane region" description="Helical" evidence="7">
    <location>
        <begin position="251"/>
        <end position="274"/>
    </location>
</feature>
<evidence type="ECO:0000256" key="2">
    <source>
        <dbReference type="ARBA" id="ARBA00022448"/>
    </source>
</evidence>
<dbReference type="AlphaFoldDB" id="A0A9D1NZL5"/>
<proteinExistence type="inferred from homology"/>
<dbReference type="Pfam" id="PF00528">
    <property type="entry name" value="BPD_transp_1"/>
    <property type="match status" value="1"/>
</dbReference>
<sequence length="291" mass="31278">MEVRAVSKSRKHAQLAEFWRRFRKNKTAVLGLVILIIILSMALFADLIVPYSKCIDQVGADRLQGSSMAHFFGTDELGRDLFARVVHGSRYSLLIGLATSLMALVIGAVLGASAGYFGGWVDNVISRIVDVFMCVPPILLSLAVVAALGTNLRNLIIAITVSCVPGNVRLIRSVVLTAAEQDYVEAAKSYGASNARIIFRYVLPNAMGPIIVNTTMSISDMMLSAAGLSFIGMGIQPPSPEWGALLSNAQIYLFSAPHMLLFPGLCILFSSLAFNLVGDGLTDALDPKLKD</sequence>
<dbReference type="CDD" id="cd06261">
    <property type="entry name" value="TM_PBP2"/>
    <property type="match status" value="1"/>
</dbReference>
<dbReference type="InterPro" id="IPR025966">
    <property type="entry name" value="OppC_N"/>
</dbReference>
<feature type="transmembrane region" description="Helical" evidence="7">
    <location>
        <begin position="28"/>
        <end position="49"/>
    </location>
</feature>
<comment type="similarity">
    <text evidence="7">Belongs to the binding-protein-dependent transport system permease family.</text>
</comment>
<keyword evidence="3" id="KW-1003">Cell membrane</keyword>
<comment type="subcellular location">
    <subcellularLocation>
        <location evidence="1 7">Cell membrane</location>
        <topology evidence="1 7">Multi-pass membrane protein</topology>
    </subcellularLocation>
</comment>
<keyword evidence="4 7" id="KW-0812">Transmembrane</keyword>
<evidence type="ECO:0000313" key="10">
    <source>
        <dbReference type="Proteomes" id="UP000886889"/>
    </source>
</evidence>
<accession>A0A9D1NZL5</accession>
<keyword evidence="6 7" id="KW-0472">Membrane</keyword>
<organism evidence="9 10">
    <name type="scientific">Candidatus Merdiplasma excrementigallinarum</name>
    <dbReference type="NCBI Taxonomy" id="2840864"/>
    <lineage>
        <taxon>Bacteria</taxon>
        <taxon>Bacillati</taxon>
        <taxon>Bacillota</taxon>
        <taxon>Clostridia</taxon>
        <taxon>Lachnospirales</taxon>
        <taxon>Lachnospiraceae</taxon>
        <taxon>Lachnospiraceae incertae sedis</taxon>
        <taxon>Candidatus Merdiplasma</taxon>
    </lineage>
</organism>
<evidence type="ECO:0000256" key="6">
    <source>
        <dbReference type="ARBA" id="ARBA00023136"/>
    </source>
</evidence>
<evidence type="ECO:0000256" key="5">
    <source>
        <dbReference type="ARBA" id="ARBA00022989"/>
    </source>
</evidence>